<feature type="region of interest" description="Disordered" evidence="1">
    <location>
        <begin position="262"/>
        <end position="300"/>
    </location>
</feature>
<evidence type="ECO:0000313" key="2">
    <source>
        <dbReference type="EMBL" id="CEM51816.1"/>
    </source>
</evidence>
<feature type="compositionally biased region" description="Basic and acidic residues" evidence="1">
    <location>
        <begin position="353"/>
        <end position="365"/>
    </location>
</feature>
<feature type="compositionally biased region" description="Basic and acidic residues" evidence="1">
    <location>
        <begin position="417"/>
        <end position="431"/>
    </location>
</feature>
<accession>A0A0G4I4B3</accession>
<feature type="region of interest" description="Disordered" evidence="1">
    <location>
        <begin position="351"/>
        <end position="434"/>
    </location>
</feature>
<reference evidence="2" key="1">
    <citation type="submission" date="2014-11" db="EMBL/GenBank/DDBJ databases">
        <authorList>
            <person name="Otto D Thomas"/>
            <person name="Naeem Raeece"/>
        </authorList>
    </citation>
    <scope>NUCLEOTIDE SEQUENCE</scope>
</reference>
<dbReference type="GO" id="GO:0016301">
    <property type="term" value="F:kinase activity"/>
    <property type="evidence" value="ECO:0007669"/>
    <property type="project" value="TreeGrafter"/>
</dbReference>
<dbReference type="InterPro" id="IPR052648">
    <property type="entry name" value="Ser-tRNA(Sec)_kinase"/>
</dbReference>
<evidence type="ECO:0000256" key="1">
    <source>
        <dbReference type="SAM" id="MobiDB-lite"/>
    </source>
</evidence>
<dbReference type="AlphaFoldDB" id="A0A0G4I4B3"/>
<dbReference type="InterPro" id="IPR027417">
    <property type="entry name" value="P-loop_NTPase"/>
</dbReference>
<feature type="compositionally biased region" description="Low complexity" evidence="1">
    <location>
        <begin position="268"/>
        <end position="279"/>
    </location>
</feature>
<dbReference type="PANTHER" id="PTHR20873:SF0">
    <property type="entry name" value="L-SERYL-TRNA(SEC) KINASE"/>
    <property type="match status" value="1"/>
</dbReference>
<dbReference type="SUPFAM" id="SSF52540">
    <property type="entry name" value="P-loop containing nucleoside triphosphate hydrolases"/>
    <property type="match status" value="1"/>
</dbReference>
<dbReference type="PANTHER" id="PTHR20873">
    <property type="entry name" value="L-SERYL-TRNA(SEC) KINASE"/>
    <property type="match status" value="1"/>
</dbReference>
<protein>
    <submittedName>
        <fullName evidence="2">Uncharacterized protein</fullName>
    </submittedName>
</protein>
<name>A0A0G4I4B3_9ALVE</name>
<dbReference type="VEuPathDB" id="CryptoDB:Cvel_10881"/>
<sequence length="469" mass="51192">MGRQEDEQSAGSGACWSRVVVLLCGLPGSGKSSLGRNVCELLSGKVLLRAIVFDDFGCQNAGEGNGGSTSSFSPTTWKAGRQAALEECERAMWQMKEEIKEKRKSDSFVLLVEDNFYLTSMRKKIFLWAENHSFGFVQLRLCTPLSACVSRNAQREGAERVPQFVISHMAENFEWPASFGTEIVEEKIKRGEEGKVPLPFLDKGGLKVFQGAGRKWEGSPACLTGSLMGTLTPDLQASAFSSFLEFLLSWDSASGNQVDDCAGCSKGSDSSPPALAPPSFIRSTDQSDLGDAETPSTTPTEILEKRLRQIVGGALENLPVPLKSQAARRWTKLKSLHLADFKARLRTLTGLPERPDSFGRKKGEEQLPGETKTEAVYTLPSALSSNPETDLHAEEVTTPKPAQTESVSPSDASNVKLSERQIEAKSKGDSREDAEELAFLIDEVSSNFLSACRHDIREIMMRNSSNTPP</sequence>
<gene>
    <name evidence="2" type="ORF">Cvel_10881</name>
</gene>
<dbReference type="GO" id="GO:0000049">
    <property type="term" value="F:tRNA binding"/>
    <property type="evidence" value="ECO:0007669"/>
    <property type="project" value="TreeGrafter"/>
</dbReference>
<dbReference type="Pfam" id="PF13671">
    <property type="entry name" value="AAA_33"/>
    <property type="match status" value="1"/>
</dbReference>
<dbReference type="EMBL" id="CDMZ01005062">
    <property type="protein sequence ID" value="CEM51816.1"/>
    <property type="molecule type" value="Genomic_DNA"/>
</dbReference>
<feature type="compositionally biased region" description="Polar residues" evidence="1">
    <location>
        <begin position="400"/>
        <end position="416"/>
    </location>
</feature>
<dbReference type="Gene3D" id="3.40.50.300">
    <property type="entry name" value="P-loop containing nucleotide triphosphate hydrolases"/>
    <property type="match status" value="1"/>
</dbReference>
<proteinExistence type="predicted"/>
<organism evidence="2">
    <name type="scientific">Chromera velia CCMP2878</name>
    <dbReference type="NCBI Taxonomy" id="1169474"/>
    <lineage>
        <taxon>Eukaryota</taxon>
        <taxon>Sar</taxon>
        <taxon>Alveolata</taxon>
        <taxon>Colpodellida</taxon>
        <taxon>Chromeraceae</taxon>
        <taxon>Chromera</taxon>
    </lineage>
</organism>